<protein>
    <submittedName>
        <fullName evidence="2">Uncharacterized protein</fullName>
    </submittedName>
</protein>
<dbReference type="EMBL" id="KZ107849">
    <property type="protein sequence ID" value="OSS47094.1"/>
    <property type="molecule type" value="Genomic_DNA"/>
</dbReference>
<keyword evidence="1" id="KW-0472">Membrane</keyword>
<keyword evidence="3" id="KW-1185">Reference proteome</keyword>
<reference evidence="2 3" key="1">
    <citation type="journal article" date="2017" name="Genome Announc.">
        <title>Genome sequence of the saprophytic ascomycete Epicoccum nigrum ICMP 19927 strain isolated from New Zealand.</title>
        <authorList>
            <person name="Fokin M."/>
            <person name="Fleetwood D."/>
            <person name="Weir B.S."/>
            <person name="Villas-Boas S.G."/>
        </authorList>
    </citation>
    <scope>NUCLEOTIDE SEQUENCE [LARGE SCALE GENOMIC DNA]</scope>
    <source>
        <strain evidence="2 3">ICMP 19927</strain>
    </source>
</reference>
<keyword evidence="1" id="KW-1133">Transmembrane helix</keyword>
<proteinExistence type="predicted"/>
<feature type="transmembrane region" description="Helical" evidence="1">
    <location>
        <begin position="45"/>
        <end position="67"/>
    </location>
</feature>
<evidence type="ECO:0000313" key="2">
    <source>
        <dbReference type="EMBL" id="OSS47094.1"/>
    </source>
</evidence>
<sequence length="216" mass="22917">MASTAQIPEKVVVPLNHQDPNYPFCPGNVEHRFTGRRPWSIKTRIFGAVSIAVTLGLIILIICVAAYTCTHHSNVAVPEATFTVSSSPTASLEVQIVLENATTVVNTTTHVPKIFIPDLATTTVTVVPTVVPGAALRPILTKKGLAITTATATDNVHTTAPADLEPVKGGGPSRGCLFSGNWPLKSQCEAHCSAWAGHSTHCESNQRARWVCVSCS</sequence>
<keyword evidence="1" id="KW-0812">Transmembrane</keyword>
<dbReference type="InParanoid" id="A0A1Y2LT73"/>
<evidence type="ECO:0000256" key="1">
    <source>
        <dbReference type="SAM" id="Phobius"/>
    </source>
</evidence>
<gene>
    <name evidence="2" type="ORF">B5807_09996</name>
</gene>
<name>A0A1Y2LT73_EPING</name>
<dbReference type="Proteomes" id="UP000193240">
    <property type="component" value="Unassembled WGS sequence"/>
</dbReference>
<dbReference type="AlphaFoldDB" id="A0A1Y2LT73"/>
<dbReference type="OMA" id="HSTHCES"/>
<accession>A0A1Y2LT73</accession>
<evidence type="ECO:0000313" key="3">
    <source>
        <dbReference type="Proteomes" id="UP000193240"/>
    </source>
</evidence>
<organism evidence="2 3">
    <name type="scientific">Epicoccum nigrum</name>
    <name type="common">Soil fungus</name>
    <name type="synonym">Epicoccum purpurascens</name>
    <dbReference type="NCBI Taxonomy" id="105696"/>
    <lineage>
        <taxon>Eukaryota</taxon>
        <taxon>Fungi</taxon>
        <taxon>Dikarya</taxon>
        <taxon>Ascomycota</taxon>
        <taxon>Pezizomycotina</taxon>
        <taxon>Dothideomycetes</taxon>
        <taxon>Pleosporomycetidae</taxon>
        <taxon>Pleosporales</taxon>
        <taxon>Pleosporineae</taxon>
        <taxon>Didymellaceae</taxon>
        <taxon>Epicoccum</taxon>
    </lineage>
</organism>